<feature type="transmembrane region" description="Helical" evidence="16">
    <location>
        <begin position="379"/>
        <end position="402"/>
    </location>
</feature>
<sequence>MKEKSKNFFNLMFIATIVVMVIILKQSIDKKYEWYMVFLSLNFVYLLFKIITSYFYQKHEGGTATYSITAIVPFYNESITSITKMIGSLEKQTVIVDEVIFIDDGSHTMEGYDYLQQLKHQSLKIIVHRFERNKGKKAALMWGIKHASGELLLLSDSDSELDPRAVEELKKPFDDPKVGTVCGQIRVRNYNHSFLTKMQRFIYFNAFEVGRASQSLFNHLVVASGALSMHRKKVFDEQSLEVLKKSKFLGINCTTGDDRLLTDITNQKNYRSIYQNSAICYTDVPEKVTKYFKQQVRWLKSGYLQSLYSIRHCWKKPLLLIYQLLESYLWLMNLSITLIFVDLTNFLLSQQLVFIWMAYHLLVALIGSMKIKKLGIINYFVSIIYSFIYGLILVGLRIYSLITIWKTGWSTR</sequence>
<evidence type="ECO:0000256" key="11">
    <source>
        <dbReference type="ARBA" id="ARBA00040508"/>
    </source>
</evidence>
<evidence type="ECO:0000256" key="3">
    <source>
        <dbReference type="ARBA" id="ARBA00006782"/>
    </source>
</evidence>
<evidence type="ECO:0000256" key="12">
    <source>
        <dbReference type="ARBA" id="ARBA00042148"/>
    </source>
</evidence>
<reference evidence="18" key="1">
    <citation type="submission" date="2020-09" db="EMBL/GenBank/DDBJ databases">
        <title>Genomic insights into the novelty and pathogenicity of a unique biofilm-forming Enterococcus sp. bacteria (Enterococcus lacertideformus) identified in reptiles.</title>
        <authorList>
            <person name="Agius J.E."/>
            <person name="Phalen D.N."/>
            <person name="Rose K."/>
            <person name="Eden J.-S."/>
        </authorList>
    </citation>
    <scope>NUCLEOTIDE SEQUENCE</scope>
    <source>
        <strain evidence="18">PHRS 0518</strain>
    </source>
</reference>
<organism evidence="18 19">
    <name type="scientific">Enterococcus lacertideformus</name>
    <dbReference type="NCBI Taxonomy" id="2771493"/>
    <lineage>
        <taxon>Bacteria</taxon>
        <taxon>Bacillati</taxon>
        <taxon>Bacillota</taxon>
        <taxon>Bacilli</taxon>
        <taxon>Lactobacillales</taxon>
        <taxon>Enterococcaceae</taxon>
        <taxon>Enterococcus</taxon>
    </lineage>
</organism>
<feature type="transmembrane region" description="Helical" evidence="16">
    <location>
        <begin position="347"/>
        <end position="367"/>
    </location>
</feature>
<keyword evidence="8" id="KW-0972">Capsule biogenesis/degradation</keyword>
<evidence type="ECO:0000256" key="6">
    <source>
        <dbReference type="ARBA" id="ARBA00022676"/>
    </source>
</evidence>
<name>A0A931FBH3_9ENTE</name>
<comment type="subcellular location">
    <subcellularLocation>
        <location evidence="1">Cell membrane</location>
    </subcellularLocation>
</comment>
<proteinExistence type="inferred from homology"/>
<evidence type="ECO:0000256" key="14">
    <source>
        <dbReference type="ARBA" id="ARBA00047709"/>
    </source>
</evidence>
<keyword evidence="7" id="KW-0808">Transferase</keyword>
<dbReference type="PANTHER" id="PTHR22913">
    <property type="entry name" value="HYALURONAN SYNTHASE"/>
    <property type="match status" value="1"/>
</dbReference>
<dbReference type="PANTHER" id="PTHR22913:SF12">
    <property type="entry name" value="MANNURONAN SYNTHASE"/>
    <property type="match status" value="1"/>
</dbReference>
<evidence type="ECO:0000256" key="9">
    <source>
        <dbReference type="ARBA" id="ARBA00023136"/>
    </source>
</evidence>
<evidence type="ECO:0000256" key="4">
    <source>
        <dbReference type="ARBA" id="ARBA00012207"/>
    </source>
</evidence>
<dbReference type="AlphaFoldDB" id="A0A931FBH3"/>
<keyword evidence="9 16" id="KW-0472">Membrane</keyword>
<comment type="catalytic activity">
    <reaction evidence="15">
        <text>N-acetyl-beta-D-glucosaminyl-(1-&gt;4)-[hyaluronan](n) + UDP-alpha-D-glucuronate = [hyaluronan](n+1) + UDP + H(+)</text>
        <dbReference type="Rhea" id="RHEA:12528"/>
        <dbReference type="Rhea" id="RHEA-COMP:12585"/>
        <dbReference type="Rhea" id="RHEA-COMP:12587"/>
        <dbReference type="ChEBI" id="CHEBI:15378"/>
        <dbReference type="ChEBI" id="CHEBI:58052"/>
        <dbReference type="ChEBI" id="CHEBI:58223"/>
        <dbReference type="ChEBI" id="CHEBI:132153"/>
        <dbReference type="ChEBI" id="CHEBI:132154"/>
        <dbReference type="EC" id="2.4.1.212"/>
    </reaction>
</comment>
<evidence type="ECO:0000256" key="1">
    <source>
        <dbReference type="ARBA" id="ARBA00004236"/>
    </source>
</evidence>
<comment type="caution">
    <text evidence="18">The sequence shown here is derived from an EMBL/GenBank/DDBJ whole genome shotgun (WGS) entry which is preliminary data.</text>
</comment>
<evidence type="ECO:0000313" key="18">
    <source>
        <dbReference type="EMBL" id="MBF8808472.1"/>
    </source>
</evidence>
<accession>A0A931FBH3</accession>
<evidence type="ECO:0000256" key="7">
    <source>
        <dbReference type="ARBA" id="ARBA00022679"/>
    </source>
</evidence>
<dbReference type="SUPFAM" id="SSF53448">
    <property type="entry name" value="Nucleotide-diphospho-sugar transferases"/>
    <property type="match status" value="1"/>
</dbReference>
<evidence type="ECO:0000256" key="10">
    <source>
        <dbReference type="ARBA" id="ARBA00037408"/>
    </source>
</evidence>
<evidence type="ECO:0000256" key="5">
    <source>
        <dbReference type="ARBA" id="ARBA00022475"/>
    </source>
</evidence>
<evidence type="ECO:0000256" key="16">
    <source>
        <dbReference type="SAM" id="Phobius"/>
    </source>
</evidence>
<dbReference type="GO" id="GO:0085029">
    <property type="term" value="P:extracellular matrix assembly"/>
    <property type="evidence" value="ECO:0007669"/>
    <property type="project" value="TreeGrafter"/>
</dbReference>
<dbReference type="Pfam" id="PF00535">
    <property type="entry name" value="Glycos_transf_2"/>
    <property type="match status" value="1"/>
</dbReference>
<dbReference type="Gene3D" id="3.90.550.10">
    <property type="entry name" value="Spore Coat Polysaccharide Biosynthesis Protein SpsA, Chain A"/>
    <property type="match status" value="1"/>
</dbReference>
<dbReference type="GO" id="GO:0005886">
    <property type="term" value="C:plasma membrane"/>
    <property type="evidence" value="ECO:0007669"/>
    <property type="project" value="UniProtKB-SubCell"/>
</dbReference>
<protein>
    <recommendedName>
        <fullName evidence="11">Hyaluronan synthase</fullName>
        <ecNumber evidence="4">2.4.1.212</ecNumber>
    </recommendedName>
    <alternativeName>
        <fullName evidence="13">Hyaluronate synthase</fullName>
    </alternativeName>
    <alternativeName>
        <fullName evidence="12">Hyaluronic acid synthase</fullName>
    </alternativeName>
</protein>
<keyword evidence="6" id="KW-0328">Glycosyltransferase</keyword>
<dbReference type="InterPro" id="IPR029044">
    <property type="entry name" value="Nucleotide-diphossugar_trans"/>
</dbReference>
<keyword evidence="16" id="KW-1133">Transmembrane helix</keyword>
<comment type="catalytic activity">
    <reaction evidence="14">
        <text>[hyaluronan](n) + UDP-N-acetyl-alpha-D-glucosamine = N-acetyl-beta-D-glucosaminyl-(1-&gt;4)-[hyaluronan](n) + UDP + H(+)</text>
        <dbReference type="Rhea" id="RHEA:20465"/>
        <dbReference type="Rhea" id="RHEA-COMP:12583"/>
        <dbReference type="Rhea" id="RHEA-COMP:12585"/>
        <dbReference type="ChEBI" id="CHEBI:15378"/>
        <dbReference type="ChEBI" id="CHEBI:57705"/>
        <dbReference type="ChEBI" id="CHEBI:58223"/>
        <dbReference type="ChEBI" id="CHEBI:132153"/>
        <dbReference type="ChEBI" id="CHEBI:132154"/>
        <dbReference type="EC" id="2.4.1.212"/>
    </reaction>
</comment>
<comment type="similarity">
    <text evidence="3">Belongs to the NodC/HAS family.</text>
</comment>
<gene>
    <name evidence="18" type="ORF">IC227_09540</name>
</gene>
<dbReference type="GO" id="GO:0050501">
    <property type="term" value="F:hyaluronan synthase activity"/>
    <property type="evidence" value="ECO:0007669"/>
    <property type="project" value="UniProtKB-EC"/>
</dbReference>
<feature type="transmembrane region" description="Helical" evidence="16">
    <location>
        <begin position="34"/>
        <end position="56"/>
    </location>
</feature>
<feature type="transmembrane region" description="Helical" evidence="16">
    <location>
        <begin position="7"/>
        <end position="28"/>
    </location>
</feature>
<evidence type="ECO:0000256" key="15">
    <source>
        <dbReference type="ARBA" id="ARBA00048168"/>
    </source>
</evidence>
<dbReference type="Proteomes" id="UP000637757">
    <property type="component" value="Unassembled WGS sequence"/>
</dbReference>
<dbReference type="InterPro" id="IPR001173">
    <property type="entry name" value="Glyco_trans_2-like"/>
</dbReference>
<evidence type="ECO:0000256" key="13">
    <source>
        <dbReference type="ARBA" id="ARBA00043237"/>
    </source>
</evidence>
<keyword evidence="16" id="KW-0812">Transmembrane</keyword>
<evidence type="ECO:0000313" key="19">
    <source>
        <dbReference type="Proteomes" id="UP000637757"/>
    </source>
</evidence>
<comment type="function">
    <text evidence="10">Glycosaminoglycan synthesis. The hyaluronic acid capsule is involved in the pathogenicity of group A Streptococci; it may be the major virulence determinant.</text>
</comment>
<dbReference type="EMBL" id="JADAKE010000020">
    <property type="protein sequence ID" value="MBF8808472.1"/>
    <property type="molecule type" value="Genomic_DNA"/>
</dbReference>
<evidence type="ECO:0000256" key="8">
    <source>
        <dbReference type="ARBA" id="ARBA00022903"/>
    </source>
</evidence>
<dbReference type="EC" id="2.4.1.212" evidence="4"/>
<evidence type="ECO:0000259" key="17">
    <source>
        <dbReference type="Pfam" id="PF00535"/>
    </source>
</evidence>
<evidence type="ECO:0000256" key="2">
    <source>
        <dbReference type="ARBA" id="ARBA00004698"/>
    </source>
</evidence>
<keyword evidence="19" id="KW-1185">Reference proteome</keyword>
<keyword evidence="5" id="KW-1003">Cell membrane</keyword>
<feature type="transmembrane region" description="Helical" evidence="16">
    <location>
        <begin position="319"/>
        <end position="341"/>
    </location>
</feature>
<dbReference type="GO" id="GO:0030213">
    <property type="term" value="P:hyaluronan biosynthetic process"/>
    <property type="evidence" value="ECO:0007669"/>
    <property type="project" value="TreeGrafter"/>
</dbReference>
<feature type="domain" description="Glycosyltransferase 2-like" evidence="17">
    <location>
        <begin position="70"/>
        <end position="237"/>
    </location>
</feature>
<comment type="pathway">
    <text evidence="2">Glycan biosynthesis; hyaluronan biosynthesis.</text>
</comment>